<feature type="signal peptide" evidence="7">
    <location>
        <begin position="1"/>
        <end position="24"/>
    </location>
</feature>
<feature type="transmembrane region" description="Helical" evidence="6">
    <location>
        <begin position="214"/>
        <end position="237"/>
    </location>
</feature>
<feature type="transmembrane region" description="Helical" evidence="6">
    <location>
        <begin position="36"/>
        <end position="57"/>
    </location>
</feature>
<evidence type="ECO:0000313" key="10">
    <source>
        <dbReference type="Proteomes" id="UP001579974"/>
    </source>
</evidence>
<gene>
    <name evidence="9" type="ORF">KKP3000_003727</name>
</gene>
<keyword evidence="5 6" id="KW-0472">Membrane</keyword>
<feature type="transmembrane region" description="Helical" evidence="6">
    <location>
        <begin position="249"/>
        <end position="266"/>
    </location>
</feature>
<comment type="similarity">
    <text evidence="2">Belongs to the EamA transporter family.</text>
</comment>
<dbReference type="InterPro" id="IPR037185">
    <property type="entry name" value="EmrE-like"/>
</dbReference>
<proteinExistence type="inferred from homology"/>
<evidence type="ECO:0000256" key="5">
    <source>
        <dbReference type="ARBA" id="ARBA00023136"/>
    </source>
</evidence>
<name>A0ABV5ADC9_9BACL</name>
<keyword evidence="10" id="KW-1185">Reference proteome</keyword>
<sequence length="311" mass="33364">MKPPRSVFFALLILANLVWAMSFAATSVATRQMSPIFLTMTRLFVGGTLLFPFVIRAWRRHPAAMSARVITRIALLGLIGFTVPVTFETIGIHASTAALGAVSIALEPLFTVLIAAVVLRQRLSSRRKLAMAMAAIGAYVVGGCPRPGVAGYALGDVLLLLAVLCYACYNALSSRLTENVPASAAMSVMLLAGFLGCTPLWLMSGHPWPHHLSAGPLLSLAFLSLCATAGAYLVWLFVLQDQDVSRAAITLYLQPIFGVLFSIVIIHTAPTPFFYIGAILILMALYLGRNVEPRAAANADLEGPVNVYEDM</sequence>
<dbReference type="PANTHER" id="PTHR32322">
    <property type="entry name" value="INNER MEMBRANE TRANSPORTER"/>
    <property type="match status" value="1"/>
</dbReference>
<feature type="transmembrane region" description="Helical" evidence="6">
    <location>
        <begin position="154"/>
        <end position="172"/>
    </location>
</feature>
<dbReference type="Proteomes" id="UP001579974">
    <property type="component" value="Unassembled WGS sequence"/>
</dbReference>
<organism evidence="9 10">
    <name type="scientific">Alicyclobacillus fastidiosus</name>
    <dbReference type="NCBI Taxonomy" id="392011"/>
    <lineage>
        <taxon>Bacteria</taxon>
        <taxon>Bacillati</taxon>
        <taxon>Bacillota</taxon>
        <taxon>Bacilli</taxon>
        <taxon>Bacillales</taxon>
        <taxon>Alicyclobacillaceae</taxon>
        <taxon>Alicyclobacillus</taxon>
    </lineage>
</organism>
<feature type="transmembrane region" description="Helical" evidence="6">
    <location>
        <begin position="69"/>
        <end position="87"/>
    </location>
</feature>
<dbReference type="PANTHER" id="PTHR32322:SF2">
    <property type="entry name" value="EAMA DOMAIN-CONTAINING PROTEIN"/>
    <property type="match status" value="1"/>
</dbReference>
<feature type="domain" description="EamA" evidence="8">
    <location>
        <begin position="11"/>
        <end position="141"/>
    </location>
</feature>
<evidence type="ECO:0000313" key="9">
    <source>
        <dbReference type="EMBL" id="MFB5190282.1"/>
    </source>
</evidence>
<evidence type="ECO:0000256" key="4">
    <source>
        <dbReference type="ARBA" id="ARBA00022989"/>
    </source>
</evidence>
<protein>
    <submittedName>
        <fullName evidence="9">DMT family transporter</fullName>
    </submittedName>
</protein>
<feature type="transmembrane region" description="Helical" evidence="6">
    <location>
        <begin position="129"/>
        <end position="148"/>
    </location>
</feature>
<dbReference type="RefSeq" id="WP_275473664.1">
    <property type="nucleotide sequence ID" value="NZ_CP162940.1"/>
</dbReference>
<comment type="subcellular location">
    <subcellularLocation>
        <location evidence="1">Endomembrane system</location>
        <topology evidence="1">Multi-pass membrane protein</topology>
    </subcellularLocation>
</comment>
<evidence type="ECO:0000256" key="1">
    <source>
        <dbReference type="ARBA" id="ARBA00004127"/>
    </source>
</evidence>
<keyword evidence="3 6" id="KW-0812">Transmembrane</keyword>
<dbReference type="Pfam" id="PF00892">
    <property type="entry name" value="EamA"/>
    <property type="match status" value="2"/>
</dbReference>
<evidence type="ECO:0000256" key="2">
    <source>
        <dbReference type="ARBA" id="ARBA00007362"/>
    </source>
</evidence>
<evidence type="ECO:0000256" key="3">
    <source>
        <dbReference type="ARBA" id="ARBA00022692"/>
    </source>
</evidence>
<feature type="transmembrane region" description="Helical" evidence="6">
    <location>
        <begin position="93"/>
        <end position="117"/>
    </location>
</feature>
<evidence type="ECO:0000259" key="8">
    <source>
        <dbReference type="Pfam" id="PF00892"/>
    </source>
</evidence>
<feature type="transmembrane region" description="Helical" evidence="6">
    <location>
        <begin position="184"/>
        <end position="202"/>
    </location>
</feature>
<reference evidence="9 10" key="1">
    <citation type="journal article" date="2024" name="Int. J. Mol. Sci.">
        <title>Exploration of Alicyclobacillus spp. Genome in Search of Antibiotic Resistance.</title>
        <authorList>
            <person name="Bucka-Kolendo J."/>
            <person name="Kiousi D.E."/>
            <person name="Dekowska A."/>
            <person name="Mikolajczuk-Szczyrba A."/>
            <person name="Karadedos D.M."/>
            <person name="Michael P."/>
            <person name="Galanis A."/>
            <person name="Sokolowska B."/>
        </authorList>
    </citation>
    <scope>NUCLEOTIDE SEQUENCE [LARGE SCALE GENOMIC DNA]</scope>
    <source>
        <strain evidence="9 10">KKP 3000</strain>
    </source>
</reference>
<dbReference type="SUPFAM" id="SSF103481">
    <property type="entry name" value="Multidrug resistance efflux transporter EmrE"/>
    <property type="match status" value="2"/>
</dbReference>
<feature type="domain" description="EamA" evidence="8">
    <location>
        <begin position="154"/>
        <end position="287"/>
    </location>
</feature>
<dbReference type="EMBL" id="JBDXSU010000005">
    <property type="protein sequence ID" value="MFB5190282.1"/>
    <property type="molecule type" value="Genomic_DNA"/>
</dbReference>
<keyword evidence="7" id="KW-0732">Signal</keyword>
<keyword evidence="4 6" id="KW-1133">Transmembrane helix</keyword>
<comment type="caution">
    <text evidence="9">The sequence shown here is derived from an EMBL/GenBank/DDBJ whole genome shotgun (WGS) entry which is preliminary data.</text>
</comment>
<evidence type="ECO:0000256" key="6">
    <source>
        <dbReference type="SAM" id="Phobius"/>
    </source>
</evidence>
<dbReference type="InterPro" id="IPR050638">
    <property type="entry name" value="AA-Vitamin_Transporters"/>
</dbReference>
<dbReference type="InterPro" id="IPR000620">
    <property type="entry name" value="EamA_dom"/>
</dbReference>
<feature type="chain" id="PRO_5047026855" evidence="7">
    <location>
        <begin position="25"/>
        <end position="311"/>
    </location>
</feature>
<evidence type="ECO:0000256" key="7">
    <source>
        <dbReference type="SAM" id="SignalP"/>
    </source>
</evidence>
<feature type="transmembrane region" description="Helical" evidence="6">
    <location>
        <begin position="272"/>
        <end position="288"/>
    </location>
</feature>
<accession>A0ABV5ADC9</accession>